<dbReference type="RefSeq" id="WP_241937458.1">
    <property type="nucleotide sequence ID" value="NZ_JALBGC010000004.1"/>
</dbReference>
<accession>A0A9X1VI29</accession>
<evidence type="ECO:0000313" key="2">
    <source>
        <dbReference type="EMBL" id="MCI1189241.1"/>
    </source>
</evidence>
<organism evidence="2 3">
    <name type="scientific">Hymenobacter cyanobacteriorum</name>
    <dbReference type="NCBI Taxonomy" id="2926463"/>
    <lineage>
        <taxon>Bacteria</taxon>
        <taxon>Pseudomonadati</taxon>
        <taxon>Bacteroidota</taxon>
        <taxon>Cytophagia</taxon>
        <taxon>Cytophagales</taxon>
        <taxon>Hymenobacteraceae</taxon>
        <taxon>Hymenobacter</taxon>
    </lineage>
</organism>
<evidence type="ECO:0000313" key="3">
    <source>
        <dbReference type="Proteomes" id="UP001139193"/>
    </source>
</evidence>
<evidence type="ECO:0000256" key="1">
    <source>
        <dbReference type="SAM" id="SignalP"/>
    </source>
</evidence>
<reference evidence="2" key="1">
    <citation type="submission" date="2022-03" db="EMBL/GenBank/DDBJ databases">
        <title>Bacterial whole genome sequence for Hymenobacter sp. DH14.</title>
        <authorList>
            <person name="Le V."/>
        </authorList>
    </citation>
    <scope>NUCLEOTIDE SEQUENCE</scope>
    <source>
        <strain evidence="2">DH14</strain>
    </source>
</reference>
<feature type="chain" id="PRO_5040843048" description="DUF6089 domain-containing protein" evidence="1">
    <location>
        <begin position="22"/>
        <end position="231"/>
    </location>
</feature>
<evidence type="ECO:0008006" key="4">
    <source>
        <dbReference type="Google" id="ProtNLM"/>
    </source>
</evidence>
<name>A0A9X1VI29_9BACT</name>
<feature type="signal peptide" evidence="1">
    <location>
        <begin position="1"/>
        <end position="21"/>
    </location>
</feature>
<gene>
    <name evidence="2" type="ORF">MON38_17590</name>
</gene>
<proteinExistence type="predicted"/>
<dbReference type="AlphaFoldDB" id="A0A9X1VI29"/>
<dbReference type="Proteomes" id="UP001139193">
    <property type="component" value="Unassembled WGS sequence"/>
</dbReference>
<protein>
    <recommendedName>
        <fullName evidence="4">DUF6089 domain-containing protein</fullName>
    </recommendedName>
</protein>
<keyword evidence="1" id="KW-0732">Signal</keyword>
<keyword evidence="3" id="KW-1185">Reference proteome</keyword>
<dbReference type="EMBL" id="JALBGC010000004">
    <property type="protein sequence ID" value="MCI1189241.1"/>
    <property type="molecule type" value="Genomic_DNA"/>
</dbReference>
<comment type="caution">
    <text evidence="2">The sequence shown here is derived from an EMBL/GenBank/DDBJ whole genome shotgun (WGS) entry which is preliminary data.</text>
</comment>
<sequence>MRWLYRLVWLIGALLPMGAQAQAVGLARPDSVVRRPNVARLPHNRFVVQYDSRYSILNHHLTTINGLKLGLEFKSRFRTGAAIYFLSTGVPSRQAKPDNAAEDADAEIRFRYLAAYAGYVLLENRRWELSANLQVGLGSAFVLYAADGGGSDQTPREFMGIVEPTLAAQYRVFRWSGIGTGLGWRQPVFVPIAIQKELNGPVFYLRANLFLGDLIKVLKDKEPLFTQTNMR</sequence>